<dbReference type="InterPro" id="IPR036909">
    <property type="entry name" value="Cyt_c-like_dom_sf"/>
</dbReference>
<feature type="transmembrane region" description="Helical" evidence="1">
    <location>
        <begin position="109"/>
        <end position="128"/>
    </location>
</feature>
<evidence type="ECO:0000313" key="6">
    <source>
        <dbReference type="Proteomes" id="UP001236507"/>
    </source>
</evidence>
<protein>
    <submittedName>
        <fullName evidence="5">FN3 associated domain-containing protein</fullName>
    </submittedName>
</protein>
<dbReference type="PANTHER" id="PTHR35889:SF3">
    <property type="entry name" value="F-BOX DOMAIN-CONTAINING PROTEIN"/>
    <property type="match status" value="1"/>
</dbReference>
<evidence type="ECO:0000313" key="5">
    <source>
        <dbReference type="EMBL" id="MDI9861623.1"/>
    </source>
</evidence>
<evidence type="ECO:0000259" key="4">
    <source>
        <dbReference type="Pfam" id="PF13290"/>
    </source>
</evidence>
<dbReference type="Proteomes" id="UP001236507">
    <property type="component" value="Unassembled WGS sequence"/>
</dbReference>
<dbReference type="Pfam" id="PF07635">
    <property type="entry name" value="PSCyt1"/>
    <property type="match status" value="1"/>
</dbReference>
<dbReference type="Gene3D" id="3.80.10.10">
    <property type="entry name" value="Ribonuclease Inhibitor"/>
    <property type="match status" value="1"/>
</dbReference>
<keyword evidence="1" id="KW-0472">Membrane</keyword>
<dbReference type="Pfam" id="PF13290">
    <property type="entry name" value="CHB_HEX_C_1"/>
    <property type="match status" value="1"/>
</dbReference>
<keyword evidence="1" id="KW-1133">Transmembrane helix</keyword>
<proteinExistence type="predicted"/>
<dbReference type="InterPro" id="IPR011429">
    <property type="entry name" value="Cyt_c_Planctomycete-type"/>
</dbReference>
<reference evidence="5 6" key="1">
    <citation type="submission" date="2023-05" db="EMBL/GenBank/DDBJ databases">
        <title>Novel species of genus Flectobacillus isolated from stream in China.</title>
        <authorList>
            <person name="Lu H."/>
        </authorList>
    </citation>
    <scope>NUCLEOTIDE SEQUENCE [LARGE SCALE GENOMIC DNA]</scope>
    <source>
        <strain evidence="5 6">KCTC 42575</strain>
    </source>
</reference>
<organism evidence="5 6">
    <name type="scientific">Flectobacillus roseus</name>
    <dbReference type="NCBI Taxonomy" id="502259"/>
    <lineage>
        <taxon>Bacteria</taxon>
        <taxon>Pseudomonadati</taxon>
        <taxon>Bacteroidota</taxon>
        <taxon>Cytophagia</taxon>
        <taxon>Cytophagales</taxon>
        <taxon>Flectobacillaceae</taxon>
        <taxon>Flectobacillus</taxon>
    </lineage>
</organism>
<dbReference type="SUPFAM" id="SSF46626">
    <property type="entry name" value="Cytochrome c"/>
    <property type="match status" value="1"/>
</dbReference>
<keyword evidence="1" id="KW-0812">Transmembrane</keyword>
<dbReference type="SUPFAM" id="SSF52047">
    <property type="entry name" value="RNI-like"/>
    <property type="match status" value="1"/>
</dbReference>
<dbReference type="Pfam" id="PF09990">
    <property type="entry name" value="DUF2231"/>
    <property type="match status" value="1"/>
</dbReference>
<comment type="caution">
    <text evidence="5">The sequence shown here is derived from an EMBL/GenBank/DDBJ whole genome shotgun (WGS) entry which is preliminary data.</text>
</comment>
<evidence type="ECO:0000259" key="2">
    <source>
        <dbReference type="Pfam" id="PF07635"/>
    </source>
</evidence>
<feature type="domain" description="GH29D-like beta-sandwich" evidence="4">
    <location>
        <begin position="493"/>
        <end position="550"/>
    </location>
</feature>
<evidence type="ECO:0000256" key="1">
    <source>
        <dbReference type="SAM" id="Phobius"/>
    </source>
</evidence>
<dbReference type="EMBL" id="JASHIF010000021">
    <property type="protein sequence ID" value="MDI9861623.1"/>
    <property type="molecule type" value="Genomic_DNA"/>
</dbReference>
<feature type="domain" description="DUF2231" evidence="3">
    <location>
        <begin position="41"/>
        <end position="158"/>
    </location>
</feature>
<dbReference type="InterPro" id="IPR032675">
    <property type="entry name" value="LRR_dom_sf"/>
</dbReference>
<dbReference type="PANTHER" id="PTHR35889">
    <property type="entry name" value="CYCLOINULO-OLIGOSACCHARIDE FRUCTANOTRANSFERASE-RELATED"/>
    <property type="match status" value="1"/>
</dbReference>
<dbReference type="InterPro" id="IPR019251">
    <property type="entry name" value="DUF2231_TM"/>
</dbReference>
<gene>
    <name evidence="5" type="ORF">QM524_20550</name>
</gene>
<feature type="transmembrane region" description="Helical" evidence="1">
    <location>
        <begin position="45"/>
        <end position="62"/>
    </location>
</feature>
<sequence>MSRFQHILSYLLFALHILLLFLLLFQEKVNIPIGFQTIGRMHPMVLHLPIGLLLITGLFWFCKQEFEGENFPKLFRFVLAITAITANIAALMGFFLSKEEGYTASLLTWHKYGGIVLSFLCYGLWMIYQPTVKTRVFTSVLCLSLVVLLVTGHYGASLTHGEDYLFPDNKEETELVFTEDTPIFEAVIQPILKEKCYQCHNEQKTKGGLLMTTLAGLKQGGKNGPIWMSGNALQSHLIERANLPLEDKKHMPPKGKTQLTPEEIAVLSAWINDGTDTKKTLKQLAVNSPIKAYWEKNKKNQSSMTEVAYDFEPANEQTLQKLNTPFRVIFPLANGSPALQADFFVRQAFKKEQLSELADIKEQLVVLNVSNMPITNEDLKTIGQFEHLEKLVLNNTDITGENLSSLQGLTNLKSLSLSGTKQSKSSLAQLAKLPALNQVYVWNTSLTELEVNEIQKQFPAIHFEKGYIPTDTEMLKLTPPILENEDFVLSKPTLISFKHPLKGVTIRYTVNGQQPDSLNSPVYQKPFELNTYTILKAKAVKAHWYASDVVEYVFFKGKYHPKSVELINQPNPQYMGEGGSTLINLKKGDANDFKNKAWLGYREKPFEALFTFDKPTPIQSVMLSIGRNLGGFIFPPTSIEIWAGNSKSSLQLVQKINPTQPLKDGPVRIEPIEVTLKAGNYSFIKVIARPVTKLPSWHNGKGQPGWVFIDEVFFN</sequence>
<feature type="transmembrane region" description="Helical" evidence="1">
    <location>
        <begin position="74"/>
        <end position="97"/>
    </location>
</feature>
<evidence type="ECO:0000259" key="3">
    <source>
        <dbReference type="Pfam" id="PF09990"/>
    </source>
</evidence>
<feature type="domain" description="Cytochrome C Planctomycete-type" evidence="2">
    <location>
        <begin position="196"/>
        <end position="255"/>
    </location>
</feature>
<dbReference type="RefSeq" id="WP_283345994.1">
    <property type="nucleotide sequence ID" value="NZ_JASHIF010000021.1"/>
</dbReference>
<keyword evidence="6" id="KW-1185">Reference proteome</keyword>
<feature type="transmembrane region" description="Helical" evidence="1">
    <location>
        <begin position="7"/>
        <end position="25"/>
    </location>
</feature>
<accession>A0ABT6YDG5</accession>
<name>A0ABT6YDG5_9BACT</name>
<dbReference type="InterPro" id="IPR059177">
    <property type="entry name" value="GH29D-like_dom"/>
</dbReference>
<feature type="transmembrane region" description="Helical" evidence="1">
    <location>
        <begin position="135"/>
        <end position="156"/>
    </location>
</feature>